<dbReference type="AlphaFoldDB" id="A0A8X7S4A1"/>
<protein>
    <submittedName>
        <fullName evidence="2">Uncharacterized protein</fullName>
    </submittedName>
</protein>
<comment type="caution">
    <text evidence="2">The sequence shown here is derived from an EMBL/GenBank/DDBJ whole genome shotgun (WGS) entry which is preliminary data.</text>
</comment>
<evidence type="ECO:0000313" key="3">
    <source>
        <dbReference type="Proteomes" id="UP000886595"/>
    </source>
</evidence>
<evidence type="ECO:0000313" key="2">
    <source>
        <dbReference type="EMBL" id="KAG2299276.1"/>
    </source>
</evidence>
<proteinExistence type="predicted"/>
<reference evidence="2 3" key="1">
    <citation type="submission" date="2020-02" db="EMBL/GenBank/DDBJ databases">
        <authorList>
            <person name="Ma Q."/>
            <person name="Huang Y."/>
            <person name="Song X."/>
            <person name="Pei D."/>
        </authorList>
    </citation>
    <scope>NUCLEOTIDE SEQUENCE [LARGE SCALE GENOMIC DNA]</scope>
    <source>
        <strain evidence="2">Sxm20200214</strain>
        <tissue evidence="2">Leaf</tissue>
    </source>
</reference>
<gene>
    <name evidence="2" type="ORF">Bca52824_035748</name>
</gene>
<organism evidence="2 3">
    <name type="scientific">Brassica carinata</name>
    <name type="common">Ethiopian mustard</name>
    <name type="synonym">Abyssinian cabbage</name>
    <dbReference type="NCBI Taxonomy" id="52824"/>
    <lineage>
        <taxon>Eukaryota</taxon>
        <taxon>Viridiplantae</taxon>
        <taxon>Streptophyta</taxon>
        <taxon>Embryophyta</taxon>
        <taxon>Tracheophyta</taxon>
        <taxon>Spermatophyta</taxon>
        <taxon>Magnoliopsida</taxon>
        <taxon>eudicotyledons</taxon>
        <taxon>Gunneridae</taxon>
        <taxon>Pentapetalae</taxon>
        <taxon>rosids</taxon>
        <taxon>malvids</taxon>
        <taxon>Brassicales</taxon>
        <taxon>Brassicaceae</taxon>
        <taxon>Brassiceae</taxon>
        <taxon>Brassica</taxon>
    </lineage>
</organism>
<dbReference type="EMBL" id="JAAMPC010000008">
    <property type="protein sequence ID" value="KAG2299276.1"/>
    <property type="molecule type" value="Genomic_DNA"/>
</dbReference>
<name>A0A8X7S4A1_BRACI</name>
<sequence>MKIPSSKSPARTKLKRGHVDYDRRRTKIPGAELEDERATSNRKKKTREERGLNNHRHKTETRKPPDPNNTRINGRNRKRRWSEQIKPVLPV</sequence>
<feature type="region of interest" description="Disordered" evidence="1">
    <location>
        <begin position="1"/>
        <end position="91"/>
    </location>
</feature>
<dbReference type="Proteomes" id="UP000886595">
    <property type="component" value="Unassembled WGS sequence"/>
</dbReference>
<accession>A0A8X7S4A1</accession>
<evidence type="ECO:0000256" key="1">
    <source>
        <dbReference type="SAM" id="MobiDB-lite"/>
    </source>
</evidence>
<keyword evidence="3" id="KW-1185">Reference proteome</keyword>